<dbReference type="InterPro" id="IPR003767">
    <property type="entry name" value="Malate/L-lactate_DH-like"/>
</dbReference>
<dbReference type="Gene3D" id="1.10.1530.10">
    <property type="match status" value="1"/>
</dbReference>
<organism evidence="3 4">
    <name type="scientific">Pyrocoelia pectoralis</name>
    <dbReference type="NCBI Taxonomy" id="417401"/>
    <lineage>
        <taxon>Eukaryota</taxon>
        <taxon>Metazoa</taxon>
        <taxon>Ecdysozoa</taxon>
        <taxon>Arthropoda</taxon>
        <taxon>Hexapoda</taxon>
        <taxon>Insecta</taxon>
        <taxon>Pterygota</taxon>
        <taxon>Neoptera</taxon>
        <taxon>Endopterygota</taxon>
        <taxon>Coleoptera</taxon>
        <taxon>Polyphaga</taxon>
        <taxon>Elateriformia</taxon>
        <taxon>Elateroidea</taxon>
        <taxon>Lampyridae</taxon>
        <taxon>Lampyrinae</taxon>
        <taxon>Pyrocoelia</taxon>
    </lineage>
</organism>
<reference evidence="3 4" key="1">
    <citation type="journal article" date="2024" name="Insects">
        <title>An Improved Chromosome-Level Genome Assembly of the Firefly Pyrocoelia pectoralis.</title>
        <authorList>
            <person name="Fu X."/>
            <person name="Meyer-Rochow V.B."/>
            <person name="Ballantyne L."/>
            <person name="Zhu X."/>
        </authorList>
    </citation>
    <scope>NUCLEOTIDE SEQUENCE [LARGE SCALE GENOMIC DNA]</scope>
    <source>
        <strain evidence="3">XCY_ONT2</strain>
    </source>
</reference>
<dbReference type="AlphaFoldDB" id="A0AAN7VSP4"/>
<protein>
    <recommendedName>
        <fullName evidence="5">Malate dehydrogenase</fullName>
    </recommendedName>
</protein>
<comment type="similarity">
    <text evidence="1">Belongs to the LDH2/MDH2 oxidoreductase family.</text>
</comment>
<dbReference type="Gene3D" id="3.30.1370.60">
    <property type="entry name" value="Hypothetical oxidoreductase yiak, domain 2"/>
    <property type="match status" value="1"/>
</dbReference>
<dbReference type="GO" id="GO:0016491">
    <property type="term" value="F:oxidoreductase activity"/>
    <property type="evidence" value="ECO:0007669"/>
    <property type="project" value="UniProtKB-KW"/>
</dbReference>
<dbReference type="PANTHER" id="PTHR11091">
    <property type="entry name" value="OXIDOREDUCTASE-RELATED"/>
    <property type="match status" value="1"/>
</dbReference>
<dbReference type="Proteomes" id="UP001329430">
    <property type="component" value="Chromosome 2"/>
</dbReference>
<dbReference type="SUPFAM" id="SSF89733">
    <property type="entry name" value="L-sulfolactate dehydrogenase-like"/>
    <property type="match status" value="1"/>
</dbReference>
<keyword evidence="4" id="KW-1185">Reference proteome</keyword>
<evidence type="ECO:0008006" key="5">
    <source>
        <dbReference type="Google" id="ProtNLM"/>
    </source>
</evidence>
<dbReference type="InterPro" id="IPR043144">
    <property type="entry name" value="Mal/L-sulf/L-lact_DH-like_ah"/>
</dbReference>
<dbReference type="EMBL" id="JAVRBK010000002">
    <property type="protein sequence ID" value="KAK5648808.1"/>
    <property type="molecule type" value="Genomic_DNA"/>
</dbReference>
<dbReference type="InterPro" id="IPR043143">
    <property type="entry name" value="Mal/L-sulf/L-lact_DH-like_NADP"/>
</dbReference>
<evidence type="ECO:0000313" key="3">
    <source>
        <dbReference type="EMBL" id="KAK5648808.1"/>
    </source>
</evidence>
<evidence type="ECO:0000313" key="4">
    <source>
        <dbReference type="Proteomes" id="UP001329430"/>
    </source>
</evidence>
<dbReference type="InterPro" id="IPR036111">
    <property type="entry name" value="Mal/L-sulfo/L-lacto_DH-like_sf"/>
</dbReference>
<evidence type="ECO:0000256" key="2">
    <source>
        <dbReference type="ARBA" id="ARBA00023002"/>
    </source>
</evidence>
<accession>A0AAN7VSP4</accession>
<dbReference type="PANTHER" id="PTHR11091:SF0">
    <property type="entry name" value="MALATE DEHYDROGENASE"/>
    <property type="match status" value="1"/>
</dbReference>
<evidence type="ECO:0000256" key="1">
    <source>
        <dbReference type="ARBA" id="ARBA00006056"/>
    </source>
</evidence>
<proteinExistence type="inferred from homology"/>
<name>A0AAN7VSP4_9COLE</name>
<comment type="caution">
    <text evidence="3">The sequence shown here is derived from an EMBL/GenBank/DDBJ whole genome shotgun (WGS) entry which is preliminary data.</text>
</comment>
<gene>
    <name evidence="3" type="ORF">RI129_003700</name>
</gene>
<dbReference type="Pfam" id="PF02615">
    <property type="entry name" value="Ldh_2"/>
    <property type="match status" value="1"/>
</dbReference>
<keyword evidence="2" id="KW-0560">Oxidoreductase</keyword>
<sequence>MKMEVNQDCQVVSLAECRRFITECMIAVGTPEAHAKAQSDLLVEADYRGHYSHGMNRLEHYINDIQMGWTDKLATPKILAETPATAWVDGRNGLGAIVGNFSMEIAIKKAKNVGVGWVCTKGANHYGIAGAYAMQAAKVGLVGLSFTNTSPLTNSTRSKKPAIGVNPLSCAASSSDDSFVLDMSTSVVAVGKIEMQKRKHENIPEGWALDHEGNVTVDPEVAYEALHLLPLGGTELHGGYKGFGLGVMVEILTGVMAGANYAKHIPSYNPFSKDRPSDLGQCFIAVDPKCFAPDFENRLDDLLQFARNLEPVNSEKPVIVAGDPEREHMAEVDRVGGVSFCRDQLETCSKLAISLKVTPLKFQN</sequence>